<dbReference type="GO" id="GO:0008761">
    <property type="term" value="F:UDP-N-acetylglucosamine 2-epimerase activity"/>
    <property type="evidence" value="ECO:0007669"/>
    <property type="project" value="UniProtKB-EC"/>
</dbReference>
<accession>A0A5C6TUG2</accession>
<dbReference type="PANTHER" id="PTHR43174">
    <property type="entry name" value="UDP-N-ACETYLGLUCOSAMINE 2-EPIMERASE"/>
    <property type="match status" value="1"/>
</dbReference>
<dbReference type="SUPFAM" id="SSF53756">
    <property type="entry name" value="UDP-Glycosyltransferase/glycogen phosphorylase"/>
    <property type="match status" value="1"/>
</dbReference>
<sequence>MRMLAIAGTRPEAVKLAPVVAALAREPQVKPLLCLTGQHRDLIAGPLSFFGLAPDFDLDLMEPGQPIGRLLGRAIAAIDEVLVKARPDRVIVQGDTTTALAAATAAFHRSIPVAHVEAGLRTYAARAPFPEEMNRRAIALMADLHFAPTPLAKAQLAAERLNGRVFVTGNSGIDALFMVRDRLAADPALRAEAEAALAIPPGRRLVLVTAHRRESLGAPFLAICEAVAALAKRDDVEIVWPLHPNPALTAAAGEALRRAPNVRLVAPLDLAAFVHAMTRADLILTDSGGVQEEAAALGRPVLVLRDTTERPEGIAAGLATLVGTDPERIATAATQLLDAPAAPRPADIYGDGGAARRIVDGLMGRDVAAFAPAPAGREPLRTIG</sequence>
<reference evidence="7 8" key="1">
    <citation type="journal article" date="2015" name="J. Microbiol.">
        <title>Sphingosinicella ginsenosidimutans sp. nov., with ginsenoside converting activity.</title>
        <authorList>
            <person name="Kim J.K."/>
            <person name="Kang M.S."/>
            <person name="Park S.C."/>
            <person name="Kim K.M."/>
            <person name="Choi K."/>
            <person name="Yoon M.H."/>
            <person name="Im W.T."/>
        </authorList>
    </citation>
    <scope>NUCLEOTIDE SEQUENCE [LARGE SCALE GENOMIC DNA]</scope>
    <source>
        <strain evidence="7 8">BS-11</strain>
    </source>
</reference>
<dbReference type="InterPro" id="IPR029767">
    <property type="entry name" value="WecB-like"/>
</dbReference>
<proteinExistence type="inferred from homology"/>
<evidence type="ECO:0000256" key="2">
    <source>
        <dbReference type="ARBA" id="ARBA00036080"/>
    </source>
</evidence>
<dbReference type="OrthoDB" id="9803238at2"/>
<keyword evidence="1 5" id="KW-0413">Isomerase</keyword>
<comment type="catalytic activity">
    <reaction evidence="2">
        <text>UDP-N-acetyl-alpha-D-glucosamine = UDP-N-acetyl-alpha-D-mannosamine</text>
        <dbReference type="Rhea" id="RHEA:17213"/>
        <dbReference type="ChEBI" id="CHEBI:57705"/>
        <dbReference type="ChEBI" id="CHEBI:68623"/>
        <dbReference type="EC" id="5.1.3.14"/>
    </reaction>
</comment>
<comment type="similarity">
    <text evidence="3 5">Belongs to the UDP-N-acetylglucosamine 2-epimerase family.</text>
</comment>
<dbReference type="Proteomes" id="UP000321249">
    <property type="component" value="Unassembled WGS sequence"/>
</dbReference>
<dbReference type="InterPro" id="IPR003331">
    <property type="entry name" value="UDP_GlcNAc_Epimerase_2_dom"/>
</dbReference>
<evidence type="ECO:0000313" key="7">
    <source>
        <dbReference type="EMBL" id="TXC63906.1"/>
    </source>
</evidence>
<evidence type="ECO:0000256" key="5">
    <source>
        <dbReference type="RuleBase" id="RU003513"/>
    </source>
</evidence>
<dbReference type="Gene3D" id="3.40.50.2000">
    <property type="entry name" value="Glycogen Phosphorylase B"/>
    <property type="match status" value="2"/>
</dbReference>
<feature type="domain" description="UDP-N-acetylglucosamine 2-epimerase" evidence="6">
    <location>
        <begin position="22"/>
        <end position="362"/>
    </location>
</feature>
<dbReference type="EC" id="5.1.3.14" evidence="4"/>
<evidence type="ECO:0000256" key="3">
    <source>
        <dbReference type="ARBA" id="ARBA00038209"/>
    </source>
</evidence>
<evidence type="ECO:0000256" key="1">
    <source>
        <dbReference type="ARBA" id="ARBA00023235"/>
    </source>
</evidence>
<organism evidence="7 8">
    <name type="scientific">Allosphingosinicella ginsenosidimutans</name>
    <dbReference type="NCBI Taxonomy" id="1176539"/>
    <lineage>
        <taxon>Bacteria</taxon>
        <taxon>Pseudomonadati</taxon>
        <taxon>Pseudomonadota</taxon>
        <taxon>Alphaproteobacteria</taxon>
        <taxon>Sphingomonadales</taxon>
        <taxon>Sphingomonadaceae</taxon>
        <taxon>Allosphingosinicella</taxon>
    </lineage>
</organism>
<evidence type="ECO:0000313" key="8">
    <source>
        <dbReference type="Proteomes" id="UP000321249"/>
    </source>
</evidence>
<dbReference type="PANTHER" id="PTHR43174:SF2">
    <property type="entry name" value="UDP-N-ACETYLGLUCOSAMINE 2-EPIMERASE"/>
    <property type="match status" value="1"/>
</dbReference>
<evidence type="ECO:0000259" key="6">
    <source>
        <dbReference type="Pfam" id="PF02350"/>
    </source>
</evidence>
<dbReference type="Pfam" id="PF02350">
    <property type="entry name" value="Epimerase_2"/>
    <property type="match status" value="1"/>
</dbReference>
<gene>
    <name evidence="7" type="ORF">FRZ32_09705</name>
</gene>
<evidence type="ECO:0000256" key="4">
    <source>
        <dbReference type="ARBA" id="ARBA00038858"/>
    </source>
</evidence>
<dbReference type="EMBL" id="VOQQ01000001">
    <property type="protein sequence ID" value="TXC63906.1"/>
    <property type="molecule type" value="Genomic_DNA"/>
</dbReference>
<dbReference type="AlphaFoldDB" id="A0A5C6TUG2"/>
<dbReference type="NCBIfam" id="TIGR00236">
    <property type="entry name" value="wecB"/>
    <property type="match status" value="1"/>
</dbReference>
<protein>
    <recommendedName>
        <fullName evidence="4">UDP-N-acetylglucosamine 2-epimerase (non-hydrolyzing)</fullName>
        <ecNumber evidence="4">5.1.3.14</ecNumber>
    </recommendedName>
</protein>
<dbReference type="CDD" id="cd03786">
    <property type="entry name" value="GTB_UDP-GlcNAc_2-Epimerase"/>
    <property type="match status" value="1"/>
</dbReference>
<keyword evidence="8" id="KW-1185">Reference proteome</keyword>
<comment type="caution">
    <text evidence="7">The sequence shown here is derived from an EMBL/GenBank/DDBJ whole genome shotgun (WGS) entry which is preliminary data.</text>
</comment>
<dbReference type="RefSeq" id="WP_147043314.1">
    <property type="nucleotide sequence ID" value="NZ_BAABIR010000004.1"/>
</dbReference>
<name>A0A5C6TUG2_9SPHN</name>